<feature type="transmembrane region" description="Helical" evidence="11">
    <location>
        <begin position="181"/>
        <end position="202"/>
    </location>
</feature>
<feature type="domain" description="Cation/H+ exchanger transmembrane" evidence="12">
    <location>
        <begin position="13"/>
        <end position="402"/>
    </location>
</feature>
<comment type="subcellular location">
    <subcellularLocation>
        <location evidence="1">Cell membrane</location>
        <topology evidence="1">Multi-pass membrane protein</topology>
    </subcellularLocation>
</comment>
<feature type="transmembrane region" description="Helical" evidence="11">
    <location>
        <begin position="297"/>
        <end position="318"/>
    </location>
</feature>
<keyword evidence="7" id="KW-0406">Ion transport</keyword>
<evidence type="ECO:0000256" key="3">
    <source>
        <dbReference type="ARBA" id="ARBA00022475"/>
    </source>
</evidence>
<feature type="compositionally biased region" description="Basic and acidic residues" evidence="10">
    <location>
        <begin position="592"/>
        <end position="602"/>
    </location>
</feature>
<sequence length="612" mass="64111">MDHVELFLLATGALAVTAVCRRWGLPVPLVLVAVGLLVSFVPGVPRYEVDPELLLEFVLPPLLYSSALSSSYQDFRASLRPIARLGVLLVLVSAVAVAVVAWLLVPDLPFAAALVLGAVVAPPDAVAAAAVGRRLGLPRRVMTLLSGESLINDATSLTLYKVALAGVATGAWSLGAGLRTFGLAVVVGVGLGFVVGVVVHRVRLRLDDAVVASAVGLLTPFAAFWAAEAVQGSGVLAVVTAGLYLGHTSLETGYSTRLYQGPLWSTVDLLLEGFTFALIGIQLQWVLADVRESGAGLAASLGVALAVLATAVLVRPLYLFATAPLRARASTGPPGWGSVVRDTTVLSWAGMRGVVTLAAAAAIPATTGGEDFPARSVLQFTAYVVAIGTLLLQGTTLPWVIRRMGVGSDDDEIRDARQEAQVRILLGRAAADVVHAREERWARDIGPEAAGKAVRGITSALSRAEEAAAVVLDPSRAGDDPAHPSPERGRRLQELRREMVATQRDVLRRQRDAGELDETVMRRVLRELDLEDEAVASSWLTSRRRTRRAEPDAGERVGSEPGGSEPGQGQSDPGEPGQGEPAQGEPAQGEPEGGRQEPDAGERGAAADGGRG</sequence>
<evidence type="ECO:0000256" key="9">
    <source>
        <dbReference type="ARBA" id="ARBA00023201"/>
    </source>
</evidence>
<evidence type="ECO:0000256" key="8">
    <source>
        <dbReference type="ARBA" id="ARBA00023136"/>
    </source>
</evidence>
<feature type="region of interest" description="Disordered" evidence="10">
    <location>
        <begin position="472"/>
        <end position="492"/>
    </location>
</feature>
<feature type="transmembrane region" description="Helical" evidence="11">
    <location>
        <begin position="110"/>
        <end position="136"/>
    </location>
</feature>
<feature type="compositionally biased region" description="Low complexity" evidence="10">
    <location>
        <begin position="567"/>
        <end position="590"/>
    </location>
</feature>
<reference evidence="13 14" key="1">
    <citation type="submission" date="2019-07" db="EMBL/GenBank/DDBJ databases">
        <title>Whole genome shotgun sequence of Cellulomonas aerilata NBRC 106308.</title>
        <authorList>
            <person name="Hosoyama A."/>
            <person name="Uohara A."/>
            <person name="Ohji S."/>
            <person name="Ichikawa N."/>
        </authorList>
    </citation>
    <scope>NUCLEOTIDE SEQUENCE [LARGE SCALE GENOMIC DNA]</scope>
    <source>
        <strain evidence="13 14">NBRC 106308</strain>
    </source>
</reference>
<dbReference type="GO" id="GO:0098719">
    <property type="term" value="P:sodium ion import across plasma membrane"/>
    <property type="evidence" value="ECO:0007669"/>
    <property type="project" value="TreeGrafter"/>
</dbReference>
<evidence type="ECO:0000256" key="2">
    <source>
        <dbReference type="ARBA" id="ARBA00022448"/>
    </source>
</evidence>
<dbReference type="PANTHER" id="PTHR10110">
    <property type="entry name" value="SODIUM/HYDROGEN EXCHANGER"/>
    <property type="match status" value="1"/>
</dbReference>
<gene>
    <name evidence="13" type="ORF">CAE01nite_30250</name>
</gene>
<feature type="region of interest" description="Disordered" evidence="10">
    <location>
        <begin position="542"/>
        <end position="612"/>
    </location>
</feature>
<keyword evidence="3" id="KW-1003">Cell membrane</keyword>
<dbReference type="Pfam" id="PF00999">
    <property type="entry name" value="Na_H_Exchanger"/>
    <property type="match status" value="1"/>
</dbReference>
<dbReference type="AlphaFoldDB" id="A0A512DGI5"/>
<evidence type="ECO:0000313" key="13">
    <source>
        <dbReference type="EMBL" id="GEO35300.1"/>
    </source>
</evidence>
<evidence type="ECO:0000256" key="7">
    <source>
        <dbReference type="ARBA" id="ARBA00023065"/>
    </source>
</evidence>
<evidence type="ECO:0000313" key="14">
    <source>
        <dbReference type="Proteomes" id="UP000321181"/>
    </source>
</evidence>
<feature type="transmembrane region" description="Helical" evidence="11">
    <location>
        <begin position="262"/>
        <end position="285"/>
    </location>
</feature>
<dbReference type="GO" id="GO:0051453">
    <property type="term" value="P:regulation of intracellular pH"/>
    <property type="evidence" value="ECO:0007669"/>
    <property type="project" value="TreeGrafter"/>
</dbReference>
<feature type="transmembrane region" description="Helical" evidence="11">
    <location>
        <begin position="53"/>
        <end position="70"/>
    </location>
</feature>
<accession>A0A512DGI5</accession>
<keyword evidence="9" id="KW-0739">Sodium transport</keyword>
<dbReference type="OrthoDB" id="57886at2"/>
<keyword evidence="4 11" id="KW-0812">Transmembrane</keyword>
<dbReference type="RefSeq" id="WP_146906219.1">
    <property type="nucleotide sequence ID" value="NZ_BAAARM010000005.1"/>
</dbReference>
<evidence type="ECO:0000256" key="1">
    <source>
        <dbReference type="ARBA" id="ARBA00004651"/>
    </source>
</evidence>
<dbReference type="InterPro" id="IPR018422">
    <property type="entry name" value="Cation/H_exchanger_CPA1"/>
</dbReference>
<dbReference type="GO" id="GO:0015386">
    <property type="term" value="F:potassium:proton antiporter activity"/>
    <property type="evidence" value="ECO:0007669"/>
    <property type="project" value="TreeGrafter"/>
</dbReference>
<evidence type="ECO:0000256" key="11">
    <source>
        <dbReference type="SAM" id="Phobius"/>
    </source>
</evidence>
<organism evidence="13 14">
    <name type="scientific">Cellulomonas aerilata</name>
    <dbReference type="NCBI Taxonomy" id="515326"/>
    <lineage>
        <taxon>Bacteria</taxon>
        <taxon>Bacillati</taxon>
        <taxon>Actinomycetota</taxon>
        <taxon>Actinomycetes</taxon>
        <taxon>Micrococcales</taxon>
        <taxon>Cellulomonadaceae</taxon>
        <taxon>Cellulomonas</taxon>
    </lineage>
</organism>
<keyword evidence="2" id="KW-0813">Transport</keyword>
<evidence type="ECO:0000256" key="5">
    <source>
        <dbReference type="ARBA" id="ARBA00022989"/>
    </source>
</evidence>
<dbReference type="PANTHER" id="PTHR10110:SF86">
    <property type="entry name" value="SODIUM_HYDROGEN EXCHANGER 7"/>
    <property type="match status" value="1"/>
</dbReference>
<feature type="transmembrane region" description="Helical" evidence="11">
    <location>
        <begin position="82"/>
        <end position="104"/>
    </location>
</feature>
<keyword evidence="6" id="KW-0915">Sodium</keyword>
<protein>
    <submittedName>
        <fullName evidence="13">Putative Na+/H+ antiporter</fullName>
    </submittedName>
</protein>
<feature type="compositionally biased region" description="Basic and acidic residues" evidence="10">
    <location>
        <begin position="476"/>
        <end position="492"/>
    </location>
</feature>
<dbReference type="GO" id="GO:0015385">
    <property type="term" value="F:sodium:proton antiporter activity"/>
    <property type="evidence" value="ECO:0007669"/>
    <property type="project" value="InterPro"/>
</dbReference>
<keyword evidence="8 11" id="KW-0472">Membrane</keyword>
<keyword evidence="5 11" id="KW-1133">Transmembrane helix</keyword>
<dbReference type="EMBL" id="BJYY01000018">
    <property type="protein sequence ID" value="GEO35300.1"/>
    <property type="molecule type" value="Genomic_DNA"/>
</dbReference>
<dbReference type="Proteomes" id="UP000321181">
    <property type="component" value="Unassembled WGS sequence"/>
</dbReference>
<dbReference type="GO" id="GO:0005886">
    <property type="term" value="C:plasma membrane"/>
    <property type="evidence" value="ECO:0007669"/>
    <property type="project" value="UniProtKB-SubCell"/>
</dbReference>
<evidence type="ECO:0000256" key="6">
    <source>
        <dbReference type="ARBA" id="ARBA00023053"/>
    </source>
</evidence>
<proteinExistence type="predicted"/>
<feature type="transmembrane region" description="Helical" evidence="11">
    <location>
        <begin position="377"/>
        <end position="401"/>
    </location>
</feature>
<comment type="caution">
    <text evidence="13">The sequence shown here is derived from an EMBL/GenBank/DDBJ whole genome shotgun (WGS) entry which is preliminary data.</text>
</comment>
<evidence type="ECO:0000256" key="10">
    <source>
        <dbReference type="SAM" id="MobiDB-lite"/>
    </source>
</evidence>
<feature type="transmembrane region" description="Helical" evidence="11">
    <location>
        <begin position="345"/>
        <end position="365"/>
    </location>
</feature>
<feature type="transmembrane region" description="Helical" evidence="11">
    <location>
        <begin position="233"/>
        <end position="250"/>
    </location>
</feature>
<dbReference type="Gene3D" id="6.10.140.1330">
    <property type="match status" value="1"/>
</dbReference>
<evidence type="ECO:0000256" key="4">
    <source>
        <dbReference type="ARBA" id="ARBA00022692"/>
    </source>
</evidence>
<feature type="transmembrane region" description="Helical" evidence="11">
    <location>
        <begin position="29"/>
        <end position="47"/>
    </location>
</feature>
<feature type="compositionally biased region" description="Basic and acidic residues" evidence="10">
    <location>
        <begin position="548"/>
        <end position="558"/>
    </location>
</feature>
<keyword evidence="14" id="KW-1185">Reference proteome</keyword>
<evidence type="ECO:0000259" key="12">
    <source>
        <dbReference type="Pfam" id="PF00999"/>
    </source>
</evidence>
<name>A0A512DGI5_9CELL</name>
<dbReference type="InterPro" id="IPR006153">
    <property type="entry name" value="Cation/H_exchanger_TM"/>
</dbReference>